<reference evidence="4" key="1">
    <citation type="submission" date="2014-05" db="EMBL/GenBank/DDBJ databases">
        <authorList>
            <person name="Chronopoulou M."/>
        </authorList>
    </citation>
    <scope>NUCLEOTIDE SEQUENCE</scope>
    <source>
        <tissue evidence="4">Whole organism</tissue>
    </source>
</reference>
<comment type="similarity">
    <text evidence="1">Belongs to the PhzF family.</text>
</comment>
<dbReference type="GO" id="GO:0016853">
    <property type="term" value="F:isomerase activity"/>
    <property type="evidence" value="ECO:0007669"/>
    <property type="project" value="UniProtKB-KW"/>
</dbReference>
<evidence type="ECO:0000256" key="1">
    <source>
        <dbReference type="ARBA" id="ARBA00008270"/>
    </source>
</evidence>
<feature type="active site" evidence="3">
    <location>
        <position position="48"/>
    </location>
</feature>
<dbReference type="Pfam" id="PF02567">
    <property type="entry name" value="PhzC-PhzF"/>
    <property type="match status" value="1"/>
</dbReference>
<protein>
    <submittedName>
        <fullName evidence="4">Uncharacterized protein</fullName>
    </submittedName>
</protein>
<evidence type="ECO:0000256" key="2">
    <source>
        <dbReference type="ARBA" id="ARBA00023235"/>
    </source>
</evidence>
<dbReference type="InterPro" id="IPR003719">
    <property type="entry name" value="Phenazine_PhzF-like"/>
</dbReference>
<proteinExistence type="inferred from homology"/>
<dbReference type="NCBIfam" id="TIGR00654">
    <property type="entry name" value="PhzF_family"/>
    <property type="match status" value="1"/>
</dbReference>
<name>A0A0K2UDH4_LEPSM</name>
<accession>A0A0K2UDH4</accession>
<dbReference type="GO" id="GO:0005737">
    <property type="term" value="C:cytoplasm"/>
    <property type="evidence" value="ECO:0007669"/>
    <property type="project" value="TreeGrafter"/>
</dbReference>
<organism evidence="4">
    <name type="scientific">Lepeophtheirus salmonis</name>
    <name type="common">Salmon louse</name>
    <name type="synonym">Caligus salmonis</name>
    <dbReference type="NCBI Taxonomy" id="72036"/>
    <lineage>
        <taxon>Eukaryota</taxon>
        <taxon>Metazoa</taxon>
        <taxon>Ecdysozoa</taxon>
        <taxon>Arthropoda</taxon>
        <taxon>Crustacea</taxon>
        <taxon>Multicrustacea</taxon>
        <taxon>Hexanauplia</taxon>
        <taxon>Copepoda</taxon>
        <taxon>Siphonostomatoida</taxon>
        <taxon>Caligidae</taxon>
        <taxon>Lepeophtheirus</taxon>
    </lineage>
</organism>
<dbReference type="Gene3D" id="3.10.310.10">
    <property type="entry name" value="Diaminopimelate Epimerase, Chain A, domain 1"/>
    <property type="match status" value="2"/>
</dbReference>
<sequence length="268" mass="30163">MQQRISIFQVDSFTDTVFKGNPAAVCPLMEWLDDSTLQNIAIENNLAETAFFVKTGMGHYKLRWFMPHGEIDLCGHATLASAWVILFELHSEWNKVTFDSLSGPLVASKCSNGCIELDFPSAKPILHQDPDEIKKVLAQAFSLTPKEIYTSRDLILIYEKEEQIRNMKPNLDILKNLPYLCTVISAPGQNVDFVSRVFDANAPTMQEDPVTGSVHCSLAPIWSHKLKKKELTAVQLSERTGYLHCEIKGDRICLRGHAVLYLKGEIII</sequence>
<dbReference type="PIRSF" id="PIRSF016184">
    <property type="entry name" value="PhzC_PhzF"/>
    <property type="match status" value="1"/>
</dbReference>
<keyword evidence="2" id="KW-0413">Isomerase</keyword>
<dbReference type="AlphaFoldDB" id="A0A0K2UDH4"/>
<dbReference type="OrthoDB" id="75169at2759"/>
<evidence type="ECO:0000256" key="3">
    <source>
        <dbReference type="PIRSR" id="PIRSR016184-1"/>
    </source>
</evidence>
<dbReference type="PANTHER" id="PTHR13774">
    <property type="entry name" value="PHENAZINE BIOSYNTHESIS PROTEIN"/>
    <property type="match status" value="1"/>
</dbReference>
<dbReference type="EMBL" id="HACA01018937">
    <property type="protein sequence ID" value="CDW36298.1"/>
    <property type="molecule type" value="Transcribed_RNA"/>
</dbReference>
<dbReference type="PANTHER" id="PTHR13774:SF17">
    <property type="entry name" value="PHENAZINE BIOSYNTHESIS-LIKE DOMAIN-CONTAINING PROTEIN"/>
    <property type="match status" value="1"/>
</dbReference>
<dbReference type="SUPFAM" id="SSF54506">
    <property type="entry name" value="Diaminopimelate epimerase-like"/>
    <property type="match status" value="1"/>
</dbReference>
<evidence type="ECO:0000313" key="4">
    <source>
        <dbReference type="EMBL" id="CDW36298.1"/>
    </source>
</evidence>